<comment type="subcellular location">
    <subcellularLocation>
        <location evidence="1">Endoplasmic reticulum membrane</location>
        <topology evidence="1">Peripheral membrane protein</topology>
    </subcellularLocation>
    <subcellularLocation>
        <location evidence="2">Preautophagosomal structure membrane</location>
        <topology evidence="2">Peripheral membrane protein</topology>
    </subcellularLocation>
</comment>
<feature type="coiled-coil region" evidence="12">
    <location>
        <begin position="400"/>
        <end position="430"/>
    </location>
</feature>
<dbReference type="Proteomes" id="UP001165121">
    <property type="component" value="Unassembled WGS sequence"/>
</dbReference>
<feature type="region of interest" description="Disordered" evidence="13">
    <location>
        <begin position="118"/>
        <end position="151"/>
    </location>
</feature>
<organism evidence="14 15">
    <name type="scientific">Phytophthora fragariaefolia</name>
    <dbReference type="NCBI Taxonomy" id="1490495"/>
    <lineage>
        <taxon>Eukaryota</taxon>
        <taxon>Sar</taxon>
        <taxon>Stramenopiles</taxon>
        <taxon>Oomycota</taxon>
        <taxon>Peronosporomycetes</taxon>
        <taxon>Peronosporales</taxon>
        <taxon>Peronosporaceae</taxon>
        <taxon>Phytophthora</taxon>
    </lineage>
</organism>
<evidence type="ECO:0000256" key="5">
    <source>
        <dbReference type="ARBA" id="ARBA00022448"/>
    </source>
</evidence>
<keyword evidence="5" id="KW-0813">Transport</keyword>
<feature type="compositionally biased region" description="Acidic residues" evidence="13">
    <location>
        <begin position="1709"/>
        <end position="1719"/>
    </location>
</feature>
<evidence type="ECO:0000256" key="3">
    <source>
        <dbReference type="ARBA" id="ARBA00009714"/>
    </source>
</evidence>
<dbReference type="GO" id="GO:0032266">
    <property type="term" value="F:phosphatidylinositol-3-phosphate binding"/>
    <property type="evidence" value="ECO:0007669"/>
    <property type="project" value="TreeGrafter"/>
</dbReference>
<feature type="compositionally biased region" description="Polar residues" evidence="13">
    <location>
        <begin position="2083"/>
        <end position="2094"/>
    </location>
</feature>
<protein>
    <recommendedName>
        <fullName evidence="4">Autophagy-related protein 2</fullName>
    </recommendedName>
</protein>
<evidence type="ECO:0000313" key="15">
    <source>
        <dbReference type="Proteomes" id="UP001165121"/>
    </source>
</evidence>
<dbReference type="GO" id="GO:0061709">
    <property type="term" value="P:reticulophagy"/>
    <property type="evidence" value="ECO:0007669"/>
    <property type="project" value="TreeGrafter"/>
</dbReference>
<dbReference type="GO" id="GO:0043495">
    <property type="term" value="F:protein-membrane adaptor activity"/>
    <property type="evidence" value="ECO:0007669"/>
    <property type="project" value="TreeGrafter"/>
</dbReference>
<evidence type="ECO:0000256" key="7">
    <source>
        <dbReference type="ARBA" id="ARBA00023006"/>
    </source>
</evidence>
<name>A0A9W6YAB7_9STRA</name>
<feature type="compositionally biased region" description="Gly residues" evidence="13">
    <location>
        <begin position="2463"/>
        <end position="2480"/>
    </location>
</feature>
<evidence type="ECO:0000256" key="2">
    <source>
        <dbReference type="ARBA" id="ARBA00004623"/>
    </source>
</evidence>
<reference evidence="14" key="1">
    <citation type="submission" date="2023-04" db="EMBL/GenBank/DDBJ databases">
        <title>Phytophthora fragariaefolia NBRC 109709.</title>
        <authorList>
            <person name="Ichikawa N."/>
            <person name="Sato H."/>
            <person name="Tonouchi N."/>
        </authorList>
    </citation>
    <scope>NUCLEOTIDE SEQUENCE</scope>
    <source>
        <strain evidence="14">NBRC 109709</strain>
    </source>
</reference>
<evidence type="ECO:0000256" key="13">
    <source>
        <dbReference type="SAM" id="MobiDB-lite"/>
    </source>
</evidence>
<dbReference type="GO" id="GO:0061908">
    <property type="term" value="C:phagophore"/>
    <property type="evidence" value="ECO:0007669"/>
    <property type="project" value="TreeGrafter"/>
</dbReference>
<evidence type="ECO:0000256" key="10">
    <source>
        <dbReference type="ARBA" id="ARBA00024479"/>
    </source>
</evidence>
<feature type="region of interest" description="Disordered" evidence="13">
    <location>
        <begin position="2459"/>
        <end position="2481"/>
    </location>
</feature>
<keyword evidence="7" id="KW-0072">Autophagy</keyword>
<sequence>MQFFKQLTDPALKRLYKFVLKRMIGRFLTADELDLDQLDVHLRSGRLELCDLLLNADVLNAELCEAQGLPFKVKKGYLGSVRVAISYANIMSESCLVEIDDIEIILVPLDKAEAEARQSFAAGDDTAGEAEEKEESGAEQKKPIPPEPVDEISQEGLDFVASWIEQVTSKIKITLSNICLRLETGEQHNGRDVALLCKLQWAQFTDESASEVQSVYGRSSLDHPAGMYGSQTMGAGMQSMAASTLFGISQKGIKFKGISMDLHLSSEEEGEADRWTERRRTEYSDMVLHPFLASDPNKQCYIQVKLSHYEALEAPAMDADVFFHSIRVVLQPQYFSELGTLVDAFSADPATLSAHHFGDHYSSAAMFKSICDDRPAWMNGSDDGEIDEGGGALNLSFKEFQRIEQLLLQYRQTQNELQNAQRRKNSIEGDTAPAESSFIKGRKLSAAESVESIGLSDLEDEEDGFFECETGLASSIAPGTPLDSSSMMGQSMYASARYGFDENESEDKRDDRSQLSWSTTAAQNRATRRVQSRVKVHLLECKCVLLYDDLPDNDEDDGEGDEDSLLSEQEDESSMTDSRFLRAPVRPTKALPAVDGLERLELSFKDIVFSSLAYSQYSLLAFTIGKFTITEKTLPRMSLDAEEDEAAMLSTCVLRFADTSPVSGRRVSLSANLSAQLRIDFDSKPEDGIPAAISSLGVRVNVQPVLVEWDMYLLDRAHRLLALLEEAPPALKRKSVSKSSTGADTKEFGKSFDLATECLQVTLRFPMVNSDLIRFGPSSKRGLCEDRLLMTLEGVKVLSYSLHPDGDGVEAVQTGVPMPPQCRQGAPLPWMAEFDVSFDKAKVSLLTPENGNQRSSRLEKAVLITACSDEVSAELCTLRLRLQTPSREEMKEAIASKQNLSQDASQSPDGASVETSPDDVSGDDNDGGRVGLNGWNLDALGRTETYENAASAAALYSVEIGLPHASAILFKSSLDRLMVLFDALLMINPIDVDSYNQMLAAAALRKRIMPSYMSLNLTLGEGTIRICDYVAMPSSSSAQNNTTGMYEVEHKEPEHPEPEKVLFTYHFAFQTLKIFQVSQWMGQLISRVHVLAQNMTLLEEDGRTNSVVPIIYRTPFGVSKAPIFFMGVDIADQTNEMREMKVELHLSHLSLRYDVRSKWLLQMLDMVLMEYPIPIIPLDSASMSDEESTQLFETIKGGGDYDAVPLATAPKTVFTKLFVNFYDVLVDYAPLTLTSRVILVLGKVNVSSNVVTGAVMQGYKISIGDLELFLTQSRVGYEEIDEVLLGNDLFLRGRSNNSKKKLQFADTYAGRGGRGSLDDQYPSLLTFLEKFGFLQIVTMDFVDVFLRVLVPPSAREVVSSAHGRLEEKPSGSSSPELSVELNLGTANIYACFDSFNTLIELLSVWTDQLAVEQEPRDTAAYVGLDGASDPSSVSVVTNLSPAPASTMRSIGISSSELSSAQSGGDFTTTSSVRSERLSTGDSEVGGGSGRSFINILEQIDEDAFGGGKKIFPGKTVATDTEARLLRTRLDSIQKEKDRMVYGLEHDDQLSATELRRRYQEEERRKSARPVRINELVIEDYYSDTRSLNGQGEEAAGAFLMEPDSDHNAAHAATASQDPWFSSDAPESPNESMRMGSSPEKATVLYNEQAARWLAPGGTMSDAGEGASVALSETSGEDFPLFEPVEEKSPVPSSAQPAIAQASAARQSNEGDDEDDDFDENAYPMGAFPAASKNWWGMQNNPDEVELSDLQTEETASSFSHQMDLLEDKSMVHLTSSEAGVESTGNEDSNNVFPNAMSMSIIDAGEDEGKEVELDFALDTDLQSRFNQLLDMESSTGHSDDGIEDDDDDDNSDVDQRRPMHQEMLRRNVSISSSPRAIPTRQGSCSSSSSHPGAPSSSFGVSTVSPPDQPTARWFYDDERPDDGGPPMTGPPSRIYPHHVEIPIGGSATSLSFGEKECEDAIRSIARENAVRKVEAAPPIVVQHVLLRNFNICMRFFGGCDWTRDASESVRLHPSKDARSAEIADDKRQPDSSIAKKEKLLDALLDNYVPSDGGDLFGNDTSSPLFSSAKSAPTTSFMKRDPATRTTRAASSDSVLASRKRSLKKSGRKTEEMLELVVTRIQLRLDMFNVAETQSLASHTVLALGDVELLDYISTSQIRKIVCYWKSEATHPRESGSSMVRLQLITVRPGPNLCEEHRLKARLLPLRINLDQEVVKFLRQFVPVEEAPVPKKRPARRQIGLIPDDTDDEVEITMHEGGTEMKPIGESVPAEAAASLNAWFFQSIDIKPCKIKIDYRPNHVDYAALRAGDYLEVINLFVLEGMELVLRRVQMSGLDGWAALGENVLVSWVQDISRHQVHKCVASVSMPPLRPFVNIGAGAADLILLPMEHYGRDRRLVRGIKKGASSFLKSVTIETLNTASKVAQGTQALLEHADDVVSSSSALRRKQLKYRQAGSRIARNSRRMGGGGIRNAQDAGGGTGGRQYLAQQPASAAEGFGQAYDSLARELHFAAKTIVAVPLVEYKKTGSQGYVRSVIRAVPVAVLRPMIGASEAVAKALIGVRNAVDPELKEDIENKFKDFRAI</sequence>
<evidence type="ECO:0000256" key="1">
    <source>
        <dbReference type="ARBA" id="ARBA00004406"/>
    </source>
</evidence>
<feature type="compositionally biased region" description="Acidic residues" evidence="13">
    <location>
        <begin position="916"/>
        <end position="925"/>
    </location>
</feature>
<dbReference type="Pfam" id="PF13329">
    <property type="entry name" value="ATG2_CAD"/>
    <property type="match status" value="2"/>
</dbReference>
<keyword evidence="6" id="KW-0256">Endoplasmic reticulum</keyword>
<feature type="region of interest" description="Disordered" evidence="13">
    <location>
        <begin position="500"/>
        <end position="522"/>
    </location>
</feature>
<feature type="region of interest" description="Disordered" evidence="13">
    <location>
        <begin position="889"/>
        <end position="929"/>
    </location>
</feature>
<feature type="region of interest" description="Disordered" evidence="13">
    <location>
        <begin position="1607"/>
        <end position="1637"/>
    </location>
</feature>
<dbReference type="PANTHER" id="PTHR13190">
    <property type="entry name" value="AUTOPHAGY-RELATED 2, ISOFORM A"/>
    <property type="match status" value="1"/>
</dbReference>
<evidence type="ECO:0000313" key="14">
    <source>
        <dbReference type="EMBL" id="GMF56822.1"/>
    </source>
</evidence>
<gene>
    <name evidence="14" type="ORF">Pfra01_002416600</name>
</gene>
<feature type="compositionally biased region" description="Acidic residues" evidence="13">
    <location>
        <begin position="550"/>
        <end position="574"/>
    </location>
</feature>
<feature type="compositionally biased region" description="Acidic residues" evidence="13">
    <location>
        <begin position="1841"/>
        <end position="1852"/>
    </location>
</feature>
<keyword evidence="12" id="KW-0175">Coiled coil</keyword>
<keyword evidence="8" id="KW-0445">Lipid transport</keyword>
<feature type="region of interest" description="Disordered" evidence="13">
    <location>
        <begin position="1832"/>
        <end position="1934"/>
    </location>
</feature>
<evidence type="ECO:0000256" key="4">
    <source>
        <dbReference type="ARBA" id="ARBA00018070"/>
    </source>
</evidence>
<feature type="region of interest" description="Disordered" evidence="13">
    <location>
        <begin position="2011"/>
        <end position="2031"/>
    </location>
</feature>
<dbReference type="GO" id="GO:0061723">
    <property type="term" value="P:glycophagy"/>
    <property type="evidence" value="ECO:0007669"/>
    <property type="project" value="TreeGrafter"/>
</dbReference>
<dbReference type="GO" id="GO:0034045">
    <property type="term" value="C:phagophore assembly site membrane"/>
    <property type="evidence" value="ECO:0007669"/>
    <property type="project" value="UniProtKB-SubCell"/>
</dbReference>
<feature type="region of interest" description="Disordered" evidence="13">
    <location>
        <begin position="1682"/>
        <end position="1719"/>
    </location>
</feature>
<feature type="region of interest" description="Disordered" evidence="13">
    <location>
        <begin position="550"/>
        <end position="581"/>
    </location>
</feature>
<accession>A0A9W6YAB7</accession>
<comment type="caution">
    <text evidence="14">The sequence shown here is derived from an EMBL/GenBank/DDBJ whole genome shotgun (WGS) entry which is preliminary data.</text>
</comment>
<feature type="region of interest" description="Disordered" evidence="13">
    <location>
        <begin position="1453"/>
        <end position="1485"/>
    </location>
</feature>
<dbReference type="EMBL" id="BSXT01004120">
    <property type="protein sequence ID" value="GMF56822.1"/>
    <property type="molecule type" value="Genomic_DNA"/>
</dbReference>
<keyword evidence="9" id="KW-0472">Membrane</keyword>
<dbReference type="PANTHER" id="PTHR13190:SF1">
    <property type="entry name" value="AUTOPHAGY-RELATED 2, ISOFORM A"/>
    <property type="match status" value="1"/>
</dbReference>
<dbReference type="GO" id="GO:0000422">
    <property type="term" value="P:autophagy of mitochondrion"/>
    <property type="evidence" value="ECO:0007669"/>
    <property type="project" value="TreeGrafter"/>
</dbReference>
<evidence type="ECO:0000256" key="9">
    <source>
        <dbReference type="ARBA" id="ARBA00023136"/>
    </source>
</evidence>
<dbReference type="OrthoDB" id="18982at2759"/>
<proteinExistence type="inferred from homology"/>
<feature type="compositionally biased region" description="Low complexity" evidence="13">
    <location>
        <begin position="1689"/>
        <end position="1707"/>
    </location>
</feature>
<evidence type="ECO:0000256" key="6">
    <source>
        <dbReference type="ARBA" id="ARBA00022824"/>
    </source>
</evidence>
<evidence type="ECO:0000256" key="11">
    <source>
        <dbReference type="ARBA" id="ARBA00024615"/>
    </source>
</evidence>
<feature type="region of interest" description="Disordered" evidence="13">
    <location>
        <begin position="2066"/>
        <end position="2105"/>
    </location>
</feature>
<dbReference type="GO" id="GO:0000045">
    <property type="term" value="P:autophagosome assembly"/>
    <property type="evidence" value="ECO:0007669"/>
    <property type="project" value="TreeGrafter"/>
</dbReference>
<keyword evidence="15" id="KW-1185">Reference proteome</keyword>
<feature type="compositionally biased region" description="Polar residues" evidence="13">
    <location>
        <begin position="2066"/>
        <end position="2076"/>
    </location>
</feature>
<feature type="compositionally biased region" description="Basic and acidic residues" evidence="13">
    <location>
        <begin position="1853"/>
        <end position="1865"/>
    </location>
</feature>
<evidence type="ECO:0000256" key="8">
    <source>
        <dbReference type="ARBA" id="ARBA00023055"/>
    </source>
</evidence>
<dbReference type="InterPro" id="IPR026849">
    <property type="entry name" value="ATG2"/>
</dbReference>
<comment type="catalytic activity">
    <reaction evidence="10">
        <text>a 1,2-diacyl-sn-glycero-3-phospho-L-serine(in) = a 1,2-diacyl-sn-glycero-3-phospho-L-serine(out)</text>
        <dbReference type="Rhea" id="RHEA:38663"/>
        <dbReference type="ChEBI" id="CHEBI:57262"/>
    </reaction>
</comment>
<feature type="compositionally biased region" description="Low complexity" evidence="13">
    <location>
        <begin position="1882"/>
        <end position="1897"/>
    </location>
</feature>
<comment type="catalytic activity">
    <reaction evidence="11">
        <text>a 1,2-diacyl-sn-glycero-3-phosphoethanolamine(in) = a 1,2-diacyl-sn-glycero-3-phosphoethanolamine(out)</text>
        <dbReference type="Rhea" id="RHEA:38895"/>
        <dbReference type="ChEBI" id="CHEBI:64612"/>
    </reaction>
</comment>
<evidence type="ECO:0000256" key="12">
    <source>
        <dbReference type="SAM" id="Coils"/>
    </source>
</evidence>
<feature type="compositionally biased region" description="Polar residues" evidence="13">
    <location>
        <begin position="896"/>
        <end position="915"/>
    </location>
</feature>
<dbReference type="GO" id="GO:0006869">
    <property type="term" value="P:lipid transport"/>
    <property type="evidence" value="ECO:0007669"/>
    <property type="project" value="UniProtKB-KW"/>
</dbReference>
<feature type="compositionally biased region" description="Low complexity" evidence="13">
    <location>
        <begin position="1453"/>
        <end position="1464"/>
    </location>
</feature>
<dbReference type="GO" id="GO:0034727">
    <property type="term" value="P:piecemeal microautophagy of the nucleus"/>
    <property type="evidence" value="ECO:0007669"/>
    <property type="project" value="TreeGrafter"/>
</dbReference>
<dbReference type="GO" id="GO:0005789">
    <property type="term" value="C:endoplasmic reticulum membrane"/>
    <property type="evidence" value="ECO:0007669"/>
    <property type="project" value="UniProtKB-SubCell"/>
</dbReference>
<feature type="compositionally biased region" description="Basic and acidic residues" evidence="13">
    <location>
        <begin position="135"/>
        <end position="144"/>
    </location>
</feature>
<comment type="similarity">
    <text evidence="3">Belongs to the ATG2 family.</text>
</comment>